<protein>
    <submittedName>
        <fullName evidence="3">Uncharacterized protein</fullName>
    </submittedName>
</protein>
<comment type="subcellular location">
    <subcellularLocation>
        <location evidence="1">Cytoplasm</location>
        <location evidence="1">Cytoskeleton</location>
        <location evidence="1">Cilium axoneme</location>
    </subcellularLocation>
</comment>
<dbReference type="InterPro" id="IPR032675">
    <property type="entry name" value="LRR_dom_sf"/>
</dbReference>
<dbReference type="EMBL" id="BMAR01000008">
    <property type="protein sequence ID" value="GFR44846.1"/>
    <property type="molecule type" value="Genomic_DNA"/>
</dbReference>
<dbReference type="Gene3D" id="3.80.10.10">
    <property type="entry name" value="Ribonuclease Inhibitor"/>
    <property type="match status" value="1"/>
</dbReference>
<evidence type="ECO:0000313" key="3">
    <source>
        <dbReference type="EMBL" id="GFR44846.1"/>
    </source>
</evidence>
<feature type="region of interest" description="Disordered" evidence="2">
    <location>
        <begin position="403"/>
        <end position="426"/>
    </location>
</feature>
<dbReference type="SUPFAM" id="SSF52047">
    <property type="entry name" value="RNI-like"/>
    <property type="match status" value="1"/>
</dbReference>
<dbReference type="AlphaFoldDB" id="A0AAD3DMZ3"/>
<evidence type="ECO:0000256" key="2">
    <source>
        <dbReference type="SAM" id="MobiDB-lite"/>
    </source>
</evidence>
<gene>
    <name evidence="3" type="ORF">Agub_g6189</name>
</gene>
<accession>A0AAD3DMZ3</accession>
<comment type="caution">
    <text evidence="3">The sequence shown here is derived from an EMBL/GenBank/DDBJ whole genome shotgun (WGS) entry which is preliminary data.</text>
</comment>
<evidence type="ECO:0000256" key="1">
    <source>
        <dbReference type="ARBA" id="ARBA00004430"/>
    </source>
</evidence>
<reference evidence="3 4" key="1">
    <citation type="journal article" date="2021" name="Sci. Rep.">
        <title>Genome sequencing of the multicellular alga Astrephomene provides insights into convergent evolution of germ-soma differentiation.</title>
        <authorList>
            <person name="Yamashita S."/>
            <person name="Yamamoto K."/>
            <person name="Matsuzaki R."/>
            <person name="Suzuki S."/>
            <person name="Yamaguchi H."/>
            <person name="Hirooka S."/>
            <person name="Minakuchi Y."/>
            <person name="Miyagishima S."/>
            <person name="Kawachi M."/>
            <person name="Toyoda A."/>
            <person name="Nozaki H."/>
        </authorList>
    </citation>
    <scope>NUCLEOTIDE SEQUENCE [LARGE SCALE GENOMIC DNA]</scope>
    <source>
        <strain evidence="3 4">NIES-4017</strain>
    </source>
</reference>
<keyword evidence="4" id="KW-1185">Reference proteome</keyword>
<organism evidence="3 4">
    <name type="scientific">Astrephomene gubernaculifera</name>
    <dbReference type="NCBI Taxonomy" id="47775"/>
    <lineage>
        <taxon>Eukaryota</taxon>
        <taxon>Viridiplantae</taxon>
        <taxon>Chlorophyta</taxon>
        <taxon>core chlorophytes</taxon>
        <taxon>Chlorophyceae</taxon>
        <taxon>CS clade</taxon>
        <taxon>Chlamydomonadales</taxon>
        <taxon>Astrephomenaceae</taxon>
        <taxon>Astrephomene</taxon>
    </lineage>
</organism>
<sequence>MSKVAMEIEDRFKGWNNLGSEILFRIYALVGKDDRPAFRQACTSWRMAVDGNATKASINLGPKDLALSKHGQLPYLGARLLKLSTFRLQLELGQDVAVEDAVLLATQLFLRLSPEARQRITRLELVQAEEDAVPSAQKIVQSLVGVLPGLRELDLLHFLGMAYWERSLLQLYDSLEAGLPQLKQLSLPSSLAVRGIETLTDKGIHLERLHVHGETEDEELQPSVVYELSDMSGLQELHLSNCRLDERMAEQFLLDSLPESLKRLQLDECYTPWFRSLHGRLDAGRLVAVELLDCEGGRLDVLLAVGRLLSKLARGGQPQEPPLGELRIYFLTLSGVQQLSAEQLQGLRELRGWFCRSQIKDSLQFDWTASTVFKEVVQLLGLPERLYFDTESWVRFCIHPKGTGPRSGNQQQQLQPPAATTAAGALPAPSMPSAAAELMSHVVSRLSPGGASLSGAAAAAAELPAPVCGSERYLLVRGPAAERARMEELLEDAGVDRRKECKSMRTADIVYFALDFIDKRAAAVKAAVELRVRERGLEASVAVLQLDARHEHVWADCYTVVSMEFQKVLGEVLAAMKDPADPSSSRPQMELLVRLQQQLVV</sequence>
<proteinExistence type="predicted"/>
<name>A0AAD3DMZ3_9CHLO</name>
<evidence type="ECO:0000313" key="4">
    <source>
        <dbReference type="Proteomes" id="UP001054857"/>
    </source>
</evidence>
<dbReference type="Proteomes" id="UP001054857">
    <property type="component" value="Unassembled WGS sequence"/>
</dbReference>
<feature type="compositionally biased region" description="Low complexity" evidence="2">
    <location>
        <begin position="410"/>
        <end position="426"/>
    </location>
</feature>
<dbReference type="GO" id="GO:0005930">
    <property type="term" value="C:axoneme"/>
    <property type="evidence" value="ECO:0007669"/>
    <property type="project" value="UniProtKB-SubCell"/>
</dbReference>